<dbReference type="Proteomes" id="UP000323506">
    <property type="component" value="Chromosome A13"/>
</dbReference>
<protein>
    <submittedName>
        <fullName evidence="1">Uncharacterized protein</fullName>
    </submittedName>
</protein>
<evidence type="ECO:0000313" key="2">
    <source>
        <dbReference type="Proteomes" id="UP000323506"/>
    </source>
</evidence>
<proteinExistence type="predicted"/>
<keyword evidence="2" id="KW-1185">Reference proteome</keyword>
<organism evidence="1 2">
    <name type="scientific">Gossypium darwinii</name>
    <name type="common">Darwin's cotton</name>
    <name type="synonym">Gossypium barbadense var. darwinii</name>
    <dbReference type="NCBI Taxonomy" id="34276"/>
    <lineage>
        <taxon>Eukaryota</taxon>
        <taxon>Viridiplantae</taxon>
        <taxon>Streptophyta</taxon>
        <taxon>Embryophyta</taxon>
        <taxon>Tracheophyta</taxon>
        <taxon>Spermatophyta</taxon>
        <taxon>Magnoliopsida</taxon>
        <taxon>eudicotyledons</taxon>
        <taxon>Gunneridae</taxon>
        <taxon>Pentapetalae</taxon>
        <taxon>rosids</taxon>
        <taxon>malvids</taxon>
        <taxon>Malvales</taxon>
        <taxon>Malvaceae</taxon>
        <taxon>Malvoideae</taxon>
        <taxon>Gossypium</taxon>
    </lineage>
</organism>
<accession>A0A5D2DVU3</accession>
<name>A0A5D2DVU3_GOSDA</name>
<sequence length="83" mass="9431">MLTKEAHFLWVLKKGRGKGLEFSLGEPRIRRVARRADHRRRWPEIAQRCNLGGEAVDVTNGGRPGTGRQQLGFFCPFVSDLLI</sequence>
<gene>
    <name evidence="1" type="ORF">ES288_A13G035600v1</name>
</gene>
<dbReference type="EMBL" id="CM017700">
    <property type="protein sequence ID" value="TYG85219.1"/>
    <property type="molecule type" value="Genomic_DNA"/>
</dbReference>
<evidence type="ECO:0000313" key="1">
    <source>
        <dbReference type="EMBL" id="TYG85219.1"/>
    </source>
</evidence>
<dbReference type="AlphaFoldDB" id="A0A5D2DVU3"/>
<reference evidence="1 2" key="1">
    <citation type="submission" date="2019-06" db="EMBL/GenBank/DDBJ databases">
        <title>WGS assembly of Gossypium darwinii.</title>
        <authorList>
            <person name="Chen Z.J."/>
            <person name="Sreedasyam A."/>
            <person name="Ando A."/>
            <person name="Song Q."/>
            <person name="De L."/>
            <person name="Hulse-Kemp A."/>
            <person name="Ding M."/>
            <person name="Ye W."/>
            <person name="Kirkbride R."/>
            <person name="Jenkins J."/>
            <person name="Plott C."/>
            <person name="Lovell J."/>
            <person name="Lin Y.-M."/>
            <person name="Vaughn R."/>
            <person name="Liu B."/>
            <person name="Li W."/>
            <person name="Simpson S."/>
            <person name="Scheffler B."/>
            <person name="Saski C."/>
            <person name="Grover C."/>
            <person name="Hu G."/>
            <person name="Conover J."/>
            <person name="Carlson J."/>
            <person name="Shu S."/>
            <person name="Boston L."/>
            <person name="Williams M."/>
            <person name="Peterson D."/>
            <person name="Mcgee K."/>
            <person name="Jones D."/>
            <person name="Wendel J."/>
            <person name="Stelly D."/>
            <person name="Grimwood J."/>
            <person name="Schmutz J."/>
        </authorList>
    </citation>
    <scope>NUCLEOTIDE SEQUENCE [LARGE SCALE GENOMIC DNA]</scope>
    <source>
        <strain evidence="1">1808015.09</strain>
    </source>
</reference>